<evidence type="ECO:0000256" key="1">
    <source>
        <dbReference type="SAM" id="Phobius"/>
    </source>
</evidence>
<evidence type="ECO:0000313" key="3">
    <source>
        <dbReference type="Proteomes" id="UP000480185"/>
    </source>
</evidence>
<evidence type="ECO:0008006" key="4">
    <source>
        <dbReference type="Google" id="ProtNLM"/>
    </source>
</evidence>
<dbReference type="RefSeq" id="WP_153728483.1">
    <property type="nucleotide sequence ID" value="NZ_WJNH01000005.1"/>
</dbReference>
<evidence type="ECO:0000313" key="2">
    <source>
        <dbReference type="EMBL" id="MRG86580.1"/>
    </source>
</evidence>
<dbReference type="Pfam" id="PF14173">
    <property type="entry name" value="ComGG"/>
    <property type="match status" value="1"/>
</dbReference>
<gene>
    <name evidence="2" type="ORF">GH754_09575</name>
</gene>
<dbReference type="OrthoDB" id="2974382at2"/>
<dbReference type="EMBL" id="WJNH01000005">
    <property type="protein sequence ID" value="MRG86580.1"/>
    <property type="molecule type" value="Genomic_DNA"/>
</dbReference>
<dbReference type="Proteomes" id="UP000480185">
    <property type="component" value="Unassembled WGS sequence"/>
</dbReference>
<feature type="transmembrane region" description="Helical" evidence="1">
    <location>
        <begin position="20"/>
        <end position="39"/>
    </location>
</feature>
<organism evidence="2 3">
    <name type="scientific">Salinibacillus xinjiangensis</name>
    <dbReference type="NCBI Taxonomy" id="1229268"/>
    <lineage>
        <taxon>Bacteria</taxon>
        <taxon>Bacillati</taxon>
        <taxon>Bacillota</taxon>
        <taxon>Bacilli</taxon>
        <taxon>Bacillales</taxon>
        <taxon>Bacillaceae</taxon>
        <taxon>Salinibacillus</taxon>
    </lineage>
</organism>
<keyword evidence="3" id="KW-1185">Reference proteome</keyword>
<keyword evidence="1" id="KW-0812">Transmembrane</keyword>
<accession>A0A6G1X6S0</accession>
<comment type="caution">
    <text evidence="2">The sequence shown here is derived from an EMBL/GenBank/DDBJ whole genome shotgun (WGS) entry which is preliminary data.</text>
</comment>
<protein>
    <recommendedName>
        <fullName evidence="4">Competence protein ComG</fullName>
    </recommendedName>
</protein>
<keyword evidence="1" id="KW-0472">Membrane</keyword>
<proteinExistence type="predicted"/>
<reference evidence="2 3" key="1">
    <citation type="submission" date="2019-11" db="EMBL/GenBank/DDBJ databases">
        <authorList>
            <person name="Li J."/>
        </authorList>
    </citation>
    <scope>NUCLEOTIDE SEQUENCE [LARGE SCALE GENOMIC DNA]</scope>
    <source>
        <strain evidence="2 3">J4</strain>
    </source>
</reference>
<keyword evidence="1" id="KW-1133">Transmembrane helix</keyword>
<name>A0A6G1X6S0_9BACI</name>
<dbReference type="InterPro" id="IPR020372">
    <property type="entry name" value="Competence_ComGG"/>
</dbReference>
<dbReference type="AlphaFoldDB" id="A0A6G1X6S0"/>
<sequence length="135" mass="15930">MKEHFIYYLHQVKKNEKGFLFPYIFIVFFTVLLIVHQSLQSLNTERELVRIQEEQIILESLMLSGYNEFYSNLHYLTPTKHDQALLYSYPDGQVHITYSAIDKSTIKARFELQTINDSPYTVTVNLPFLVQGFSE</sequence>